<dbReference type="GO" id="GO:0009089">
    <property type="term" value="P:lysine biosynthetic process via diaminopimelate"/>
    <property type="evidence" value="ECO:0007669"/>
    <property type="project" value="UniProtKB-UniPathway"/>
</dbReference>
<evidence type="ECO:0000256" key="2">
    <source>
        <dbReference type="ARBA" id="ARBA00001947"/>
    </source>
</evidence>
<dbReference type="Proteomes" id="UP000594468">
    <property type="component" value="Chromosome"/>
</dbReference>
<feature type="domain" description="Peptidase M20 dimerisation" evidence="12">
    <location>
        <begin position="177"/>
        <end position="285"/>
    </location>
</feature>
<dbReference type="EC" id="3.5.1.18" evidence="5"/>
<dbReference type="SUPFAM" id="SSF53187">
    <property type="entry name" value="Zn-dependent exopeptidases"/>
    <property type="match status" value="1"/>
</dbReference>
<name>A0A7S8E6Q1_9CHLR</name>
<dbReference type="Pfam" id="PF01546">
    <property type="entry name" value="Peptidase_M20"/>
    <property type="match status" value="1"/>
</dbReference>
<dbReference type="PANTHER" id="PTHR43808:SF25">
    <property type="entry name" value="PEPTIDASE M20 DIMERISATION DOMAIN-CONTAINING PROTEIN"/>
    <property type="match status" value="1"/>
</dbReference>
<comment type="pathway">
    <text evidence="3">Amino-acid biosynthesis; L-lysine biosynthesis via DAP pathway; LL-2,6-diaminopimelate from (S)-tetrahydrodipicolinate (succinylase route): step 3/3.</text>
</comment>
<dbReference type="UniPathway" id="UPA00034">
    <property type="reaction ID" value="UER00021"/>
</dbReference>
<dbReference type="InterPro" id="IPR002933">
    <property type="entry name" value="Peptidase_M20"/>
</dbReference>
<dbReference type="PROSITE" id="PS00758">
    <property type="entry name" value="ARGE_DAPE_CPG2_1"/>
    <property type="match status" value="1"/>
</dbReference>
<dbReference type="RefSeq" id="WP_195169407.1">
    <property type="nucleotide sequence ID" value="NZ_CP062983.1"/>
</dbReference>
<dbReference type="InterPro" id="IPR010182">
    <property type="entry name" value="ArgE/DapE"/>
</dbReference>
<evidence type="ECO:0000256" key="7">
    <source>
        <dbReference type="ARBA" id="ARBA00022723"/>
    </source>
</evidence>
<comment type="catalytic activity">
    <reaction evidence="11">
        <text>N-succinyl-(2S,6S)-2,6-diaminopimelate + H2O = (2S,6S)-2,6-diaminopimelate + succinate</text>
        <dbReference type="Rhea" id="RHEA:22608"/>
        <dbReference type="ChEBI" id="CHEBI:15377"/>
        <dbReference type="ChEBI" id="CHEBI:30031"/>
        <dbReference type="ChEBI" id="CHEBI:57609"/>
        <dbReference type="ChEBI" id="CHEBI:58087"/>
        <dbReference type="EC" id="3.5.1.18"/>
    </reaction>
</comment>
<comment type="cofactor">
    <cofactor evidence="1">
        <name>Co(2+)</name>
        <dbReference type="ChEBI" id="CHEBI:48828"/>
    </cofactor>
</comment>
<evidence type="ECO:0000256" key="4">
    <source>
        <dbReference type="ARBA" id="ARBA00006247"/>
    </source>
</evidence>
<reference evidence="13 14" key="1">
    <citation type="submission" date="2020-02" db="EMBL/GenBank/DDBJ databases">
        <authorList>
            <person name="Zheng R.K."/>
            <person name="Sun C.M."/>
        </authorList>
    </citation>
    <scope>NUCLEOTIDE SEQUENCE [LARGE SCALE GENOMIC DNA]</scope>
    <source>
        <strain evidence="14">rifampicinis</strain>
    </source>
</reference>
<sequence length="385" mass="41318">MKIPIDEAYLTKQIQALVQIDSINPDLEKGAAGEGAIANYVAQALTEIGITPQIQKVEGDRKNVLGVLKGTGNGKSLLLNAHLDTVGITGMAAPFSGTLQDGKIYGRGAYDMKASIAAMLAVMKGFVESGHQLAGDLWFTTVIDEEYGSKGMEHLVKHLHTDAAILTEPTQLRVCCAHRGFVWIEVKTQGRAAHGSRYNEGIDANMHMGRVLVELEKLSQALVQRTGHPLLGPPSMHAPLIQGGTSQSVYAAFCRVELERRILPGETVDAVVTEVQAVIDKLAAADPQFHADVKALFNRNAYEIAPNAPIVKTVQATAQQVLSTTPELYGEVWWMDSALLGEAGIDTVIIGPSGGGIHADEEWVEVESVVQLAHILAQSAISYCK</sequence>
<comment type="cofactor">
    <cofactor evidence="2">
        <name>Zn(2+)</name>
        <dbReference type="ChEBI" id="CHEBI:29105"/>
    </cofactor>
</comment>
<dbReference type="AlphaFoldDB" id="A0A7S8E6Q1"/>
<evidence type="ECO:0000256" key="11">
    <source>
        <dbReference type="ARBA" id="ARBA00051301"/>
    </source>
</evidence>
<dbReference type="InterPro" id="IPR036264">
    <property type="entry name" value="Bact_exopeptidase_dim_dom"/>
</dbReference>
<evidence type="ECO:0000256" key="8">
    <source>
        <dbReference type="ARBA" id="ARBA00022801"/>
    </source>
</evidence>
<dbReference type="GO" id="GO:0009014">
    <property type="term" value="F:succinyl-diaminopimelate desuccinylase activity"/>
    <property type="evidence" value="ECO:0007669"/>
    <property type="project" value="UniProtKB-EC"/>
</dbReference>
<dbReference type="PANTHER" id="PTHR43808">
    <property type="entry name" value="ACETYLORNITHINE DEACETYLASE"/>
    <property type="match status" value="1"/>
</dbReference>
<dbReference type="InterPro" id="IPR050072">
    <property type="entry name" value="Peptidase_M20A"/>
</dbReference>
<dbReference type="SUPFAM" id="SSF55031">
    <property type="entry name" value="Bacterial exopeptidase dimerisation domain"/>
    <property type="match status" value="1"/>
</dbReference>
<protein>
    <recommendedName>
        <fullName evidence="6">Probable succinyl-diaminopimelate desuccinylase</fullName>
        <ecNumber evidence="5">3.5.1.18</ecNumber>
    </recommendedName>
</protein>
<dbReference type="GO" id="GO:0046872">
    <property type="term" value="F:metal ion binding"/>
    <property type="evidence" value="ECO:0007669"/>
    <property type="project" value="UniProtKB-KW"/>
</dbReference>
<gene>
    <name evidence="13" type="ORF">G4Y79_16730</name>
</gene>
<dbReference type="Pfam" id="PF07687">
    <property type="entry name" value="M20_dimer"/>
    <property type="match status" value="1"/>
</dbReference>
<proteinExistence type="inferred from homology"/>
<keyword evidence="7" id="KW-0479">Metal-binding</keyword>
<evidence type="ECO:0000313" key="13">
    <source>
        <dbReference type="EMBL" id="QPC81334.1"/>
    </source>
</evidence>
<dbReference type="KEGG" id="pmet:G4Y79_16730"/>
<evidence type="ECO:0000256" key="3">
    <source>
        <dbReference type="ARBA" id="ARBA00005130"/>
    </source>
</evidence>
<dbReference type="InterPro" id="IPR011650">
    <property type="entry name" value="Peptidase_M20_dimer"/>
</dbReference>
<comment type="similarity">
    <text evidence="4">Belongs to the peptidase M20A family.</text>
</comment>
<dbReference type="EMBL" id="CP062983">
    <property type="protein sequence ID" value="QPC81334.1"/>
    <property type="molecule type" value="Genomic_DNA"/>
</dbReference>
<evidence type="ECO:0000256" key="6">
    <source>
        <dbReference type="ARBA" id="ARBA00016853"/>
    </source>
</evidence>
<keyword evidence="9" id="KW-0862">Zinc</keyword>
<dbReference type="Gene3D" id="3.30.70.360">
    <property type="match status" value="1"/>
</dbReference>
<dbReference type="InterPro" id="IPR001261">
    <property type="entry name" value="ArgE/DapE_CS"/>
</dbReference>
<dbReference type="Gene3D" id="3.40.630.10">
    <property type="entry name" value="Zn peptidases"/>
    <property type="match status" value="1"/>
</dbReference>
<evidence type="ECO:0000259" key="12">
    <source>
        <dbReference type="Pfam" id="PF07687"/>
    </source>
</evidence>
<dbReference type="NCBIfam" id="TIGR01910">
    <property type="entry name" value="DapE-ArgE"/>
    <property type="match status" value="1"/>
</dbReference>
<evidence type="ECO:0000256" key="9">
    <source>
        <dbReference type="ARBA" id="ARBA00022833"/>
    </source>
</evidence>
<organism evidence="13 14">
    <name type="scientific">Phototrophicus methaneseepsis</name>
    <dbReference type="NCBI Taxonomy" id="2710758"/>
    <lineage>
        <taxon>Bacteria</taxon>
        <taxon>Bacillati</taxon>
        <taxon>Chloroflexota</taxon>
        <taxon>Candidatus Thermofontia</taxon>
        <taxon>Phototrophicales</taxon>
        <taxon>Phototrophicaceae</taxon>
        <taxon>Phototrophicus</taxon>
    </lineage>
</organism>
<evidence type="ECO:0000256" key="5">
    <source>
        <dbReference type="ARBA" id="ARBA00011921"/>
    </source>
</evidence>
<accession>A0A7S8E6Q1</accession>
<keyword evidence="14" id="KW-1185">Reference proteome</keyword>
<evidence type="ECO:0000313" key="14">
    <source>
        <dbReference type="Proteomes" id="UP000594468"/>
    </source>
</evidence>
<evidence type="ECO:0000256" key="1">
    <source>
        <dbReference type="ARBA" id="ARBA00001941"/>
    </source>
</evidence>
<evidence type="ECO:0000256" key="10">
    <source>
        <dbReference type="ARBA" id="ARBA00023285"/>
    </source>
</evidence>
<keyword evidence="10" id="KW-0170">Cobalt</keyword>
<keyword evidence="8" id="KW-0378">Hydrolase</keyword>